<dbReference type="EMBL" id="NPIC01000004">
    <property type="protein sequence ID" value="RDL36492.1"/>
    <property type="molecule type" value="Genomic_DNA"/>
</dbReference>
<dbReference type="RefSeq" id="XP_031869148.1">
    <property type="nucleotide sequence ID" value="XM_032014467.1"/>
</dbReference>
<evidence type="ECO:0000259" key="7">
    <source>
        <dbReference type="Pfam" id="PF20684"/>
    </source>
</evidence>
<name>A0A370TLU0_9HELO</name>
<feature type="transmembrane region" description="Helical" evidence="6">
    <location>
        <begin position="24"/>
        <end position="46"/>
    </location>
</feature>
<dbReference type="GO" id="GO:0016020">
    <property type="term" value="C:membrane"/>
    <property type="evidence" value="ECO:0007669"/>
    <property type="project" value="UniProtKB-SubCell"/>
</dbReference>
<sequence>MYLARQASPPDFGPPPSNESHGQMILGITGFFTAFACMAVLLRMYVRVVMLKRMGADDYVMIVAMLCSFTVFVFFVVEVNLGVGQHFGNPHFMSNFTEIVHWSYHHGWILVVGISSVKISVGIFLIRLVQKKWYKRCIIAWIVFLVIFTVACVGTLIFQCIPIRAAWDFMLRLDPNTKCYSIDVFRSIGLFNGAINIFTDFVFATLPIPVILPLKIDMRSKISLVCILSLGYFACAAAIVKEQLLSNFFENIDNYFNNAFNIWNDVELNVAILAACLPALRPLVASFLDTTTSVRNSDLRTRIRNKNFQSRHRNFHYIMQKDEKDLSGHNKEIELSTMPSRSTMTASPIFVDTGVKGTEDGPILYEERERVLYRHDSGTTLVGSSPTDKLDKIMEAEDSDSGYREGGVERAYLRSETGRIFRRERSPPRRARDINSGGILKTMEVSVTR</sequence>
<dbReference type="OrthoDB" id="5022096at2759"/>
<keyword evidence="9" id="KW-1185">Reference proteome</keyword>
<gene>
    <name evidence="8" type="ORF">BP5553_05844</name>
</gene>
<evidence type="ECO:0000256" key="4">
    <source>
        <dbReference type="ARBA" id="ARBA00023136"/>
    </source>
</evidence>
<keyword evidence="2 6" id="KW-0812">Transmembrane</keyword>
<comment type="subcellular location">
    <subcellularLocation>
        <location evidence="1">Membrane</location>
        <topology evidence="1">Multi-pass membrane protein</topology>
    </subcellularLocation>
</comment>
<evidence type="ECO:0000256" key="3">
    <source>
        <dbReference type="ARBA" id="ARBA00022989"/>
    </source>
</evidence>
<evidence type="ECO:0000256" key="6">
    <source>
        <dbReference type="SAM" id="Phobius"/>
    </source>
</evidence>
<dbReference type="AlphaFoldDB" id="A0A370TLU0"/>
<keyword evidence="4 6" id="KW-0472">Membrane</keyword>
<comment type="caution">
    <text evidence="8">The sequence shown here is derived from an EMBL/GenBank/DDBJ whole genome shotgun (WGS) entry which is preliminary data.</text>
</comment>
<dbReference type="PANTHER" id="PTHR33048">
    <property type="entry name" value="PTH11-LIKE INTEGRAL MEMBRANE PROTEIN (AFU_ORTHOLOGUE AFUA_5G11245)"/>
    <property type="match status" value="1"/>
</dbReference>
<accession>A0A370TLU0</accession>
<dbReference type="PANTHER" id="PTHR33048:SF167">
    <property type="entry name" value="INTEGRAL MEMBRANE PROTEIN"/>
    <property type="match status" value="1"/>
</dbReference>
<dbReference type="GeneID" id="43598693"/>
<dbReference type="STRING" id="2656787.A0A370TLU0"/>
<feature type="transmembrane region" description="Helical" evidence="6">
    <location>
        <begin position="138"/>
        <end position="167"/>
    </location>
</feature>
<evidence type="ECO:0000256" key="5">
    <source>
        <dbReference type="ARBA" id="ARBA00038359"/>
    </source>
</evidence>
<protein>
    <recommendedName>
        <fullName evidence="7">Rhodopsin domain-containing protein</fullName>
    </recommendedName>
</protein>
<evidence type="ECO:0000256" key="2">
    <source>
        <dbReference type="ARBA" id="ARBA00022692"/>
    </source>
</evidence>
<dbReference type="InterPro" id="IPR052337">
    <property type="entry name" value="SAT4-like"/>
</dbReference>
<feature type="transmembrane region" description="Helical" evidence="6">
    <location>
        <begin position="103"/>
        <end position="126"/>
    </location>
</feature>
<organism evidence="8 9">
    <name type="scientific">Venustampulla echinocandica</name>
    <dbReference type="NCBI Taxonomy" id="2656787"/>
    <lineage>
        <taxon>Eukaryota</taxon>
        <taxon>Fungi</taxon>
        <taxon>Dikarya</taxon>
        <taxon>Ascomycota</taxon>
        <taxon>Pezizomycotina</taxon>
        <taxon>Leotiomycetes</taxon>
        <taxon>Helotiales</taxon>
        <taxon>Pleuroascaceae</taxon>
        <taxon>Venustampulla</taxon>
    </lineage>
</organism>
<feature type="transmembrane region" description="Helical" evidence="6">
    <location>
        <begin position="222"/>
        <end position="240"/>
    </location>
</feature>
<evidence type="ECO:0000313" key="9">
    <source>
        <dbReference type="Proteomes" id="UP000254866"/>
    </source>
</evidence>
<comment type="similarity">
    <text evidence="5">Belongs to the SAT4 family.</text>
</comment>
<evidence type="ECO:0000313" key="8">
    <source>
        <dbReference type="EMBL" id="RDL36492.1"/>
    </source>
</evidence>
<evidence type="ECO:0000256" key="1">
    <source>
        <dbReference type="ARBA" id="ARBA00004141"/>
    </source>
</evidence>
<feature type="transmembrane region" description="Helical" evidence="6">
    <location>
        <begin position="187"/>
        <end position="210"/>
    </location>
</feature>
<proteinExistence type="inferred from homology"/>
<keyword evidence="3 6" id="KW-1133">Transmembrane helix</keyword>
<dbReference type="Pfam" id="PF20684">
    <property type="entry name" value="Fung_rhodopsin"/>
    <property type="match status" value="1"/>
</dbReference>
<feature type="transmembrane region" description="Helical" evidence="6">
    <location>
        <begin position="58"/>
        <end position="83"/>
    </location>
</feature>
<dbReference type="InterPro" id="IPR049326">
    <property type="entry name" value="Rhodopsin_dom_fungi"/>
</dbReference>
<reference evidence="8 9" key="1">
    <citation type="journal article" date="2018" name="IMA Fungus">
        <title>IMA Genome-F 9: Draft genome sequence of Annulohypoxylon stygium, Aspergillus mulundensis, Berkeleyomyces basicola (syn. Thielaviopsis basicola), Ceratocystis smalleyi, two Cercospora beticola strains, Coleophoma cylindrospora, Fusarium fracticaudum, Phialophora cf. hyalina, and Morchella septimelata.</title>
        <authorList>
            <person name="Wingfield B.D."/>
            <person name="Bills G.F."/>
            <person name="Dong Y."/>
            <person name="Huang W."/>
            <person name="Nel W.J."/>
            <person name="Swalarsk-Parry B.S."/>
            <person name="Vaghefi N."/>
            <person name="Wilken P.M."/>
            <person name="An Z."/>
            <person name="de Beer Z.W."/>
            <person name="De Vos L."/>
            <person name="Chen L."/>
            <person name="Duong T.A."/>
            <person name="Gao Y."/>
            <person name="Hammerbacher A."/>
            <person name="Kikkert J.R."/>
            <person name="Li Y."/>
            <person name="Li H."/>
            <person name="Li K."/>
            <person name="Li Q."/>
            <person name="Liu X."/>
            <person name="Ma X."/>
            <person name="Naidoo K."/>
            <person name="Pethybridge S.J."/>
            <person name="Sun J."/>
            <person name="Steenkamp E.T."/>
            <person name="van der Nest M.A."/>
            <person name="van Wyk S."/>
            <person name="Wingfield M.J."/>
            <person name="Xiong C."/>
            <person name="Yue Q."/>
            <person name="Zhang X."/>
        </authorList>
    </citation>
    <scope>NUCLEOTIDE SEQUENCE [LARGE SCALE GENOMIC DNA]</scope>
    <source>
        <strain evidence="8 9">BP 5553</strain>
    </source>
</reference>
<dbReference type="Proteomes" id="UP000254866">
    <property type="component" value="Unassembled WGS sequence"/>
</dbReference>
<feature type="domain" description="Rhodopsin" evidence="7">
    <location>
        <begin position="42"/>
        <end position="285"/>
    </location>
</feature>